<accession>A0A433QHX3</accession>
<keyword evidence="3" id="KW-1185">Reference proteome</keyword>
<sequence length="152" mass="16549">MNSKLLACALLALGLSLFYCPKIVAVTGQYEEWSSPCRGFNFTSPPGGNPLTPSPSPTIRYPVNSTQQIQWTLGNSKVTTFWGVELFNMSGLIADILVGERQATDLSANVGIKVPSSVNVPGIYFWRMWGRAGKGPDCVVYSVPFEIVEEAE</sequence>
<gene>
    <name evidence="2" type="ORF">BC938DRAFT_480710</name>
</gene>
<evidence type="ECO:0000313" key="3">
    <source>
        <dbReference type="Proteomes" id="UP000274822"/>
    </source>
</evidence>
<feature type="signal peptide" evidence="1">
    <location>
        <begin position="1"/>
        <end position="25"/>
    </location>
</feature>
<name>A0A433QHX3_9FUNG</name>
<dbReference type="EMBL" id="RBNJ01005215">
    <property type="protein sequence ID" value="RUS29395.1"/>
    <property type="molecule type" value="Genomic_DNA"/>
</dbReference>
<keyword evidence="1" id="KW-0732">Signal</keyword>
<dbReference type="AlphaFoldDB" id="A0A433QHX3"/>
<dbReference type="Proteomes" id="UP000274822">
    <property type="component" value="Unassembled WGS sequence"/>
</dbReference>
<feature type="chain" id="PRO_5019565776" evidence="1">
    <location>
        <begin position="26"/>
        <end position="152"/>
    </location>
</feature>
<evidence type="ECO:0000313" key="2">
    <source>
        <dbReference type="EMBL" id="RUS29395.1"/>
    </source>
</evidence>
<proteinExistence type="predicted"/>
<evidence type="ECO:0000256" key="1">
    <source>
        <dbReference type="SAM" id="SignalP"/>
    </source>
</evidence>
<comment type="caution">
    <text evidence="2">The sequence shown here is derived from an EMBL/GenBank/DDBJ whole genome shotgun (WGS) entry which is preliminary data.</text>
</comment>
<reference evidence="2 3" key="1">
    <citation type="journal article" date="2018" name="New Phytol.">
        <title>Phylogenomics of Endogonaceae and evolution of mycorrhizas within Mucoromycota.</title>
        <authorList>
            <person name="Chang Y."/>
            <person name="Desiro A."/>
            <person name="Na H."/>
            <person name="Sandor L."/>
            <person name="Lipzen A."/>
            <person name="Clum A."/>
            <person name="Barry K."/>
            <person name="Grigoriev I.V."/>
            <person name="Martin F.M."/>
            <person name="Stajich J.E."/>
            <person name="Smith M.E."/>
            <person name="Bonito G."/>
            <person name="Spatafora J.W."/>
        </authorList>
    </citation>
    <scope>NUCLEOTIDE SEQUENCE [LARGE SCALE GENOMIC DNA]</scope>
    <source>
        <strain evidence="2 3">AD002</strain>
    </source>
</reference>
<organism evidence="2 3">
    <name type="scientific">Jimgerdemannia flammicorona</name>
    <dbReference type="NCBI Taxonomy" id="994334"/>
    <lineage>
        <taxon>Eukaryota</taxon>
        <taxon>Fungi</taxon>
        <taxon>Fungi incertae sedis</taxon>
        <taxon>Mucoromycota</taxon>
        <taxon>Mucoromycotina</taxon>
        <taxon>Endogonomycetes</taxon>
        <taxon>Endogonales</taxon>
        <taxon>Endogonaceae</taxon>
        <taxon>Jimgerdemannia</taxon>
    </lineage>
</organism>
<protein>
    <submittedName>
        <fullName evidence="2">Uncharacterized protein</fullName>
    </submittedName>
</protein>